<dbReference type="Proteomes" id="UP000576550">
    <property type="component" value="Unassembled WGS sequence"/>
</dbReference>
<organism evidence="2 3">
    <name type="scientific">Candidatus Dojkabacteria bacterium</name>
    <dbReference type="NCBI Taxonomy" id="2099670"/>
    <lineage>
        <taxon>Bacteria</taxon>
        <taxon>Candidatus Dojkabacteria</taxon>
    </lineage>
</organism>
<dbReference type="Pfam" id="PF01636">
    <property type="entry name" value="APH"/>
    <property type="match status" value="1"/>
</dbReference>
<dbReference type="InterPro" id="IPR011009">
    <property type="entry name" value="Kinase-like_dom_sf"/>
</dbReference>
<evidence type="ECO:0000313" key="3">
    <source>
        <dbReference type="Proteomes" id="UP000576550"/>
    </source>
</evidence>
<sequence length="313" mass="36059">MIKDNFKTASGHNWLSGEKVNVEEIKRFFISKKVDVKEINETGRFLNIIGNLNTQKVFIKVSTSEGLNEKLLNEISWHDELKRVGIDFYITPLLENGYIDNTLVYAIYEFVEGNTLDSMIEKIDSKILKDLANINISIDSIKDINLFKNQQEREHAEKAITSIKDKAAHYFKIAENFAKESGEDLTKLLDIVKNYEKMDEMGLNHNDFTPRNILYSDGKLILTDGESASTTSPRFYDVAIMYTRLYLTYSRPDLAEEYLNEFIKLLPKDYLDTFNFAFKTMLASRTIGGFWEATTGGADLEYCKMLMEEILSM</sequence>
<dbReference type="Gene3D" id="3.90.1200.10">
    <property type="match status" value="1"/>
</dbReference>
<dbReference type="AlphaFoldDB" id="A0A832R8V4"/>
<dbReference type="InterPro" id="IPR002575">
    <property type="entry name" value="Aminoglycoside_PTrfase"/>
</dbReference>
<protein>
    <submittedName>
        <fullName evidence="2">Phosphotransferase</fullName>
    </submittedName>
</protein>
<proteinExistence type="predicted"/>
<dbReference type="SUPFAM" id="SSF56112">
    <property type="entry name" value="Protein kinase-like (PK-like)"/>
    <property type="match status" value="1"/>
</dbReference>
<gene>
    <name evidence="2" type="ORF">GX533_01355</name>
</gene>
<reference evidence="2 3" key="1">
    <citation type="journal article" date="2020" name="Biotechnol. Biofuels">
        <title>New insights from the biogas microbiome by comprehensive genome-resolved metagenomics of nearly 1600 species originating from multiple anaerobic digesters.</title>
        <authorList>
            <person name="Campanaro S."/>
            <person name="Treu L."/>
            <person name="Rodriguez-R L.M."/>
            <person name="Kovalovszki A."/>
            <person name="Ziels R.M."/>
            <person name="Maus I."/>
            <person name="Zhu X."/>
            <person name="Kougias P.G."/>
            <person name="Basile A."/>
            <person name="Luo G."/>
            <person name="Schluter A."/>
            <person name="Konstantinidis K.T."/>
            <person name="Angelidaki I."/>
        </authorList>
    </citation>
    <scope>NUCLEOTIDE SEQUENCE [LARGE SCALE GENOMIC DNA]</scope>
    <source>
        <strain evidence="2">AS05jafATM_89</strain>
    </source>
</reference>
<dbReference type="GO" id="GO:0016740">
    <property type="term" value="F:transferase activity"/>
    <property type="evidence" value="ECO:0007669"/>
    <property type="project" value="UniProtKB-KW"/>
</dbReference>
<comment type="caution">
    <text evidence="2">The sequence shown here is derived from an EMBL/GenBank/DDBJ whole genome shotgun (WGS) entry which is preliminary data.</text>
</comment>
<keyword evidence="2" id="KW-0808">Transferase</keyword>
<accession>A0A832R8V4</accession>
<evidence type="ECO:0000259" key="1">
    <source>
        <dbReference type="Pfam" id="PF01636"/>
    </source>
</evidence>
<evidence type="ECO:0000313" key="2">
    <source>
        <dbReference type="EMBL" id="HHX99318.1"/>
    </source>
</evidence>
<name>A0A832R8V4_9BACT</name>
<feature type="domain" description="Aminoglycoside phosphotransferase" evidence="1">
    <location>
        <begin position="55"/>
        <end position="259"/>
    </location>
</feature>
<dbReference type="EMBL" id="DUTP01000003">
    <property type="protein sequence ID" value="HHX99318.1"/>
    <property type="molecule type" value="Genomic_DNA"/>
</dbReference>